<dbReference type="RefSeq" id="WP_002788273.1">
    <property type="nucleotide sequence ID" value="NZ_CP011339.1"/>
</dbReference>
<keyword evidence="3" id="KW-1185">Reference proteome</keyword>
<protein>
    <recommendedName>
        <fullName evidence="4">Fis family transcriptional regulator</fullName>
    </recommendedName>
</protein>
<gene>
    <name evidence="2" type="ORF">VL20_553</name>
</gene>
<evidence type="ECO:0000313" key="2">
    <source>
        <dbReference type="EMBL" id="AKV65771.1"/>
    </source>
</evidence>
<reference evidence="2 3" key="1">
    <citation type="journal article" date="2016" name="Stand. Genomic Sci.">
        <title>Complete genome sequence and genomic characterization of Microcystis panniformis FACHB 1757 by third-generation sequencing.</title>
        <authorList>
            <person name="Zhang J.Y."/>
            <person name="Guan R."/>
            <person name="Zhang H.J."/>
            <person name="Li H."/>
            <person name="Xiao P."/>
            <person name="Yu G.L."/>
            <person name="Du L."/>
            <person name="Cao D.M."/>
            <person name="Zhu B.C."/>
            <person name="Li R.H."/>
            <person name="Lu Z.H."/>
        </authorList>
    </citation>
    <scope>NUCLEOTIDE SEQUENCE [LARGE SCALE GENOMIC DNA]</scope>
    <source>
        <strain evidence="2 3">FACHB-1757</strain>
    </source>
</reference>
<dbReference type="KEGG" id="mpk:VL20_553"/>
<feature type="transmembrane region" description="Helical" evidence="1">
    <location>
        <begin position="116"/>
        <end position="136"/>
    </location>
</feature>
<evidence type="ECO:0000256" key="1">
    <source>
        <dbReference type="SAM" id="Phobius"/>
    </source>
</evidence>
<dbReference type="PATRIC" id="fig|1638788.3.peg.560"/>
<keyword evidence="1" id="KW-0472">Membrane</keyword>
<dbReference type="EMBL" id="CP011339">
    <property type="protein sequence ID" value="AKV65771.1"/>
    <property type="molecule type" value="Genomic_DNA"/>
</dbReference>
<evidence type="ECO:0000313" key="3">
    <source>
        <dbReference type="Proteomes" id="UP000068167"/>
    </source>
</evidence>
<sequence>MNNYQPEDVQWIKSLLRHDDSDSDSAAEDILFLDEDNEEAHRFDLISAYIDNEVTVEERKLVQHWLDHDAAAKKLYRQLLGLQTNLRQIPVPATMAGDRLAEQVFRKVDGQRRRQYYVYGGAILTAVAIAVGSYFVSVRNDPLSQMASSPSSISQEGDHLMIALNHPIIEIPTTEEPKENGQR</sequence>
<accession>A0A0K1RVP7</accession>
<dbReference type="Proteomes" id="UP000068167">
    <property type="component" value="Chromosome"/>
</dbReference>
<name>A0A0K1RVP7_9CHRO</name>
<dbReference type="AlphaFoldDB" id="A0A0K1RVP7"/>
<keyword evidence="1" id="KW-0812">Transmembrane</keyword>
<keyword evidence="1" id="KW-1133">Transmembrane helix</keyword>
<organism evidence="2 3">
    <name type="scientific">Microcystis panniformis FACHB-1757</name>
    <dbReference type="NCBI Taxonomy" id="1638788"/>
    <lineage>
        <taxon>Bacteria</taxon>
        <taxon>Bacillati</taxon>
        <taxon>Cyanobacteriota</taxon>
        <taxon>Cyanophyceae</taxon>
        <taxon>Oscillatoriophycideae</taxon>
        <taxon>Chroococcales</taxon>
        <taxon>Microcystaceae</taxon>
        <taxon>Microcystis</taxon>
    </lineage>
</organism>
<proteinExistence type="predicted"/>
<evidence type="ECO:0008006" key="4">
    <source>
        <dbReference type="Google" id="ProtNLM"/>
    </source>
</evidence>